<sequence length="331" mass="38282">MLRSWSIFSRGASQKIGLTLGTLRTSLRCHSDEPYNPQAEVEVKYPVVQMPARTLWTKQYSLSLKHLKQGDFDEMIGKVKETRKYYQYPSMSAPKIGWNVNMFTLFDDSVYINPVNLDAEEWTKEAAEKGMSYDAYEQQKMAALREKGQTGFAWEPCASCCFMMHYIERPLTVRIRATNEKGVEVTETLSLMRARMALHEMDHLQGILFYRRVVDSDHVVPLEGFSLMSDWSDDYPSLEARSTYLYTIFVPPYGFLQDPSVTDARLIERKFEDGVYPGAEHERRIRIESAAIEELQRKRWAEEKGKSPSTMKEITEGTGEEDTEEPEKEKS</sequence>
<comment type="catalytic activity">
    <reaction evidence="3">
        <text>N-terminal N-formyl-L-methionyl-[peptide] + H2O = N-terminal L-methionyl-[peptide] + formate</text>
        <dbReference type="Rhea" id="RHEA:24420"/>
        <dbReference type="Rhea" id="RHEA-COMP:10639"/>
        <dbReference type="Rhea" id="RHEA-COMP:10640"/>
        <dbReference type="ChEBI" id="CHEBI:15377"/>
        <dbReference type="ChEBI" id="CHEBI:15740"/>
        <dbReference type="ChEBI" id="CHEBI:49298"/>
        <dbReference type="ChEBI" id="CHEBI:64731"/>
        <dbReference type="EC" id="3.5.1.88"/>
    </reaction>
</comment>
<keyword evidence="3" id="KW-0378">Hydrolase</keyword>
<dbReference type="EC" id="3.5.1.88" evidence="2 3"/>
<dbReference type="InterPro" id="IPR023635">
    <property type="entry name" value="Peptide_deformylase"/>
</dbReference>
<reference evidence="5 6" key="1">
    <citation type="submission" date="2020-08" db="EMBL/GenBank/DDBJ databases">
        <authorList>
            <person name="Newling K."/>
            <person name="Davey J."/>
            <person name="Forrester S."/>
        </authorList>
    </citation>
    <scope>NUCLEOTIDE SEQUENCE [LARGE SCALE GENOMIC DNA]</scope>
    <source>
        <strain evidence="6">Crithidia deanei Carvalho (ATCC PRA-265)</strain>
    </source>
</reference>
<dbReference type="VEuPathDB" id="TriTrypDB:ADEAN_000775800"/>
<comment type="similarity">
    <text evidence="1 3">Belongs to the polypeptide deformylase family.</text>
</comment>
<evidence type="ECO:0000256" key="1">
    <source>
        <dbReference type="ARBA" id="ARBA00010759"/>
    </source>
</evidence>
<dbReference type="PANTHER" id="PTHR10458">
    <property type="entry name" value="PEPTIDE DEFORMYLASE"/>
    <property type="match status" value="1"/>
</dbReference>
<dbReference type="AlphaFoldDB" id="A0A7G2CNW9"/>
<dbReference type="PRINTS" id="PR01576">
    <property type="entry name" value="PDEFORMYLASE"/>
</dbReference>
<dbReference type="InterPro" id="IPR036821">
    <property type="entry name" value="Peptide_deformylase_sf"/>
</dbReference>
<dbReference type="EMBL" id="LR877160">
    <property type="protein sequence ID" value="CAD2220243.1"/>
    <property type="molecule type" value="Genomic_DNA"/>
</dbReference>
<feature type="compositionally biased region" description="Acidic residues" evidence="4">
    <location>
        <begin position="318"/>
        <end position="331"/>
    </location>
</feature>
<evidence type="ECO:0000313" key="6">
    <source>
        <dbReference type="Proteomes" id="UP000515908"/>
    </source>
</evidence>
<dbReference type="Gene3D" id="3.90.45.10">
    <property type="entry name" value="Peptide deformylase"/>
    <property type="match status" value="1"/>
</dbReference>
<protein>
    <recommendedName>
        <fullName evidence="2 3">Peptide deformylase</fullName>
        <ecNumber evidence="2 3">3.5.1.88</ecNumber>
    </recommendedName>
</protein>
<evidence type="ECO:0000313" key="5">
    <source>
        <dbReference type="EMBL" id="CAD2220243.1"/>
    </source>
</evidence>
<keyword evidence="3" id="KW-0479">Metal-binding</keyword>
<evidence type="ECO:0000256" key="3">
    <source>
        <dbReference type="RuleBase" id="RU362111"/>
    </source>
</evidence>
<feature type="region of interest" description="Disordered" evidence="4">
    <location>
        <begin position="298"/>
        <end position="331"/>
    </location>
</feature>
<evidence type="ECO:0000256" key="4">
    <source>
        <dbReference type="SAM" id="MobiDB-lite"/>
    </source>
</evidence>
<name>A0A7G2CNW9_9TRYP</name>
<gene>
    <name evidence="5" type="ORF">ADEAN_000775800</name>
</gene>
<dbReference type="Proteomes" id="UP000515908">
    <property type="component" value="Chromosome 16"/>
</dbReference>
<comment type="function">
    <text evidence="3">Removes the formyl group from the N-terminal Met of newly synthesized proteins.</text>
</comment>
<dbReference type="GO" id="GO:0006412">
    <property type="term" value="P:translation"/>
    <property type="evidence" value="ECO:0007669"/>
    <property type="project" value="UniProtKB-KW"/>
</dbReference>
<keyword evidence="3" id="KW-0648">Protein biosynthesis</keyword>
<organism evidence="5 6">
    <name type="scientific">Angomonas deanei</name>
    <dbReference type="NCBI Taxonomy" id="59799"/>
    <lineage>
        <taxon>Eukaryota</taxon>
        <taxon>Discoba</taxon>
        <taxon>Euglenozoa</taxon>
        <taxon>Kinetoplastea</taxon>
        <taxon>Metakinetoplastina</taxon>
        <taxon>Trypanosomatida</taxon>
        <taxon>Trypanosomatidae</taxon>
        <taxon>Strigomonadinae</taxon>
        <taxon>Angomonas</taxon>
    </lineage>
</organism>
<proteinExistence type="inferred from homology"/>
<dbReference type="PANTHER" id="PTHR10458:SF22">
    <property type="entry name" value="PEPTIDE DEFORMYLASE"/>
    <property type="match status" value="1"/>
</dbReference>
<evidence type="ECO:0000256" key="2">
    <source>
        <dbReference type="ARBA" id="ARBA00012175"/>
    </source>
</evidence>
<dbReference type="SUPFAM" id="SSF56420">
    <property type="entry name" value="Peptide deformylase"/>
    <property type="match status" value="1"/>
</dbReference>
<keyword evidence="6" id="KW-1185">Reference proteome</keyword>
<dbReference type="Pfam" id="PF01327">
    <property type="entry name" value="Pep_deformylase"/>
    <property type="match status" value="1"/>
</dbReference>
<accession>A0A7G2CNW9</accession>
<dbReference type="GO" id="GO:0042586">
    <property type="term" value="F:peptide deformylase activity"/>
    <property type="evidence" value="ECO:0007669"/>
    <property type="project" value="UniProtKB-EC"/>
</dbReference>
<dbReference type="GO" id="GO:0046872">
    <property type="term" value="F:metal ion binding"/>
    <property type="evidence" value="ECO:0007669"/>
    <property type="project" value="UniProtKB-KW"/>
</dbReference>